<name>A0A0R3UEG0_MESCO</name>
<organism evidence="1 2">
    <name type="scientific">Mesocestoides corti</name>
    <name type="common">Flatworm</name>
    <dbReference type="NCBI Taxonomy" id="53468"/>
    <lineage>
        <taxon>Eukaryota</taxon>
        <taxon>Metazoa</taxon>
        <taxon>Spiralia</taxon>
        <taxon>Lophotrochozoa</taxon>
        <taxon>Platyhelminthes</taxon>
        <taxon>Cestoda</taxon>
        <taxon>Eucestoda</taxon>
        <taxon>Cyclophyllidea</taxon>
        <taxon>Mesocestoididae</taxon>
        <taxon>Mesocestoides</taxon>
    </lineage>
</organism>
<reference evidence="1 2" key="1">
    <citation type="submission" date="2018-10" db="EMBL/GenBank/DDBJ databases">
        <authorList>
            <consortium name="Pathogen Informatics"/>
        </authorList>
    </citation>
    <scope>NUCLEOTIDE SEQUENCE [LARGE SCALE GENOMIC DNA]</scope>
</reference>
<dbReference type="Proteomes" id="UP000267029">
    <property type="component" value="Unassembled WGS sequence"/>
</dbReference>
<evidence type="ECO:0000313" key="1">
    <source>
        <dbReference type="EMBL" id="VDD79386.1"/>
    </source>
</evidence>
<evidence type="ECO:0000313" key="2">
    <source>
        <dbReference type="Proteomes" id="UP000267029"/>
    </source>
</evidence>
<dbReference type="EMBL" id="UXSR01005192">
    <property type="protein sequence ID" value="VDD79386.1"/>
    <property type="molecule type" value="Genomic_DNA"/>
</dbReference>
<accession>A0A0R3UEG0</accession>
<keyword evidence="2" id="KW-1185">Reference proteome</keyword>
<gene>
    <name evidence="1" type="ORF">MCOS_LOCUS5389</name>
</gene>
<protein>
    <submittedName>
        <fullName evidence="1">Uncharacterized protein</fullName>
    </submittedName>
</protein>
<sequence>MVIKDVSCRDRLSEFCLLQLFFGSKNLCGDAVELGNEKVALAVVSSNAECEMATTRPVRLRKLPEVLQTGLLRADWSLENGGRNMGGGGRSPVNSITVHGGSRRDLMTLGVSLDLCGPHLSVGTVVRKAYEDVDLW</sequence>
<proteinExistence type="predicted"/>
<dbReference type="AlphaFoldDB" id="A0A0R3UEG0"/>